<reference evidence="2" key="1">
    <citation type="submission" date="2018-04" db="EMBL/GenBank/DDBJ databases">
        <authorList>
            <person name="Cornet L."/>
        </authorList>
    </citation>
    <scope>NUCLEOTIDE SEQUENCE [LARGE SCALE GENOMIC DNA]</scope>
</reference>
<dbReference type="Proteomes" id="UP000249794">
    <property type="component" value="Unassembled WGS sequence"/>
</dbReference>
<dbReference type="Pfam" id="PF00702">
    <property type="entry name" value="Hydrolase"/>
    <property type="match status" value="1"/>
</dbReference>
<keyword evidence="1" id="KW-0378">Hydrolase</keyword>
<dbReference type="InterPro" id="IPR036412">
    <property type="entry name" value="HAD-like_sf"/>
</dbReference>
<dbReference type="EMBL" id="QBMP01000251">
    <property type="protein sequence ID" value="PZO48019.1"/>
    <property type="molecule type" value="Genomic_DNA"/>
</dbReference>
<dbReference type="SUPFAM" id="SSF56784">
    <property type="entry name" value="HAD-like"/>
    <property type="match status" value="1"/>
</dbReference>
<dbReference type="Gene3D" id="3.40.50.1000">
    <property type="entry name" value="HAD superfamily/HAD-like"/>
    <property type="match status" value="1"/>
</dbReference>
<evidence type="ECO:0000313" key="1">
    <source>
        <dbReference type="EMBL" id="PZO48019.1"/>
    </source>
</evidence>
<proteinExistence type="predicted"/>
<accession>A0A2W4X1H8</accession>
<organism evidence="1 2">
    <name type="scientific">Phormidesmis priestleyi</name>
    <dbReference type="NCBI Taxonomy" id="268141"/>
    <lineage>
        <taxon>Bacteria</taxon>
        <taxon>Bacillati</taxon>
        <taxon>Cyanobacteriota</taxon>
        <taxon>Cyanophyceae</taxon>
        <taxon>Leptolyngbyales</taxon>
        <taxon>Leptolyngbyaceae</taxon>
        <taxon>Phormidesmis</taxon>
    </lineage>
</organism>
<dbReference type="InterPro" id="IPR006438">
    <property type="entry name" value="HAD-SF_TIGR01548"/>
</dbReference>
<reference evidence="1 2" key="2">
    <citation type="submission" date="2018-06" db="EMBL/GenBank/DDBJ databases">
        <title>Metagenomic assembly of (sub)arctic Cyanobacteria and their associated microbiome from non-axenic cultures.</title>
        <authorList>
            <person name="Baurain D."/>
        </authorList>
    </citation>
    <scope>NUCLEOTIDE SEQUENCE [LARGE SCALE GENOMIC DNA]</scope>
    <source>
        <strain evidence="1">ULC027bin1</strain>
    </source>
</reference>
<dbReference type="AlphaFoldDB" id="A0A2W4X1H8"/>
<dbReference type="InterPro" id="IPR023214">
    <property type="entry name" value="HAD_sf"/>
</dbReference>
<name>A0A2W4X1H8_9CYAN</name>
<sequence length="282" mass="31423">MTPIAIAVFDIDGVIRDVGGSYRRAIADTVEHYTNGSCRPTIEDIDNLKREGIWNNDWKASEAMIHRSFERQQQPKPDTLYEEIVDYFQKQYRGPDTEDPEQWTGYIADEPLLMDKAYLQTLAQSGIPYAFFSGATQGSANFVLQRRLSLQSPILIAMEDAPSKPDPTGLMMAVRQVEEQNIEAQTIEAQNVATKNLPVIYAGDTAADMKTIARAKTQFPERQWLAIGILPPHAQQAVTYRASYSEQLKAEGAIVVLDSVQQITAELIAGLLSPTFDKANPD</sequence>
<gene>
    <name evidence="1" type="ORF">DCF15_18355</name>
</gene>
<evidence type="ECO:0000313" key="2">
    <source>
        <dbReference type="Proteomes" id="UP000249794"/>
    </source>
</evidence>
<comment type="caution">
    <text evidence="1">The sequence shown here is derived from an EMBL/GenBank/DDBJ whole genome shotgun (WGS) entry which is preliminary data.</text>
</comment>
<protein>
    <submittedName>
        <fullName evidence="1">TIGR01548 family HAD-type hydrolase</fullName>
    </submittedName>
</protein>
<dbReference type="NCBIfam" id="TIGR01548">
    <property type="entry name" value="HAD-SF-IA-hyp1"/>
    <property type="match status" value="1"/>
</dbReference>
<dbReference type="GO" id="GO:0016787">
    <property type="term" value="F:hydrolase activity"/>
    <property type="evidence" value="ECO:0007669"/>
    <property type="project" value="UniProtKB-KW"/>
</dbReference>